<dbReference type="RefSeq" id="XP_009855158.1">
    <property type="nucleotide sequence ID" value="XM_009856856.1"/>
</dbReference>
<dbReference type="OrthoDB" id="10320220at2759"/>
<dbReference type="GeneID" id="20831180"/>
<dbReference type="VEuPathDB" id="FungiDB:NEUTE1DRAFT_89002"/>
<feature type="coiled-coil region" evidence="1">
    <location>
        <begin position="167"/>
        <end position="202"/>
    </location>
</feature>
<dbReference type="HOGENOM" id="CLU_754578_0_0_1"/>
<evidence type="ECO:0000313" key="2">
    <source>
        <dbReference type="EMBL" id="EGO51521.1"/>
    </source>
</evidence>
<dbReference type="AlphaFoldDB" id="F8MY39"/>
<name>F8MY39_NEUT8</name>
<dbReference type="EMBL" id="GL891382">
    <property type="protein sequence ID" value="EGO51521.1"/>
    <property type="molecule type" value="Genomic_DNA"/>
</dbReference>
<proteinExistence type="predicted"/>
<dbReference type="Proteomes" id="UP000008065">
    <property type="component" value="Unassembled WGS sequence"/>
</dbReference>
<evidence type="ECO:0000256" key="1">
    <source>
        <dbReference type="SAM" id="Coils"/>
    </source>
</evidence>
<reference evidence="3" key="1">
    <citation type="journal article" date="2011" name="Genetics">
        <title>Massive changes in genome architecture accompany the transition to self-fertility in the filamentous fungus Neurospora tetrasperma.</title>
        <authorList>
            <person name="Ellison C.E."/>
            <person name="Stajich J.E."/>
            <person name="Jacobson D.J."/>
            <person name="Natvig D.O."/>
            <person name="Lapidus A."/>
            <person name="Foster B."/>
            <person name="Aerts A."/>
            <person name="Riley R."/>
            <person name="Lindquist E.A."/>
            <person name="Grigoriev I.V."/>
            <person name="Taylor J.W."/>
        </authorList>
    </citation>
    <scope>NUCLEOTIDE SEQUENCE [LARGE SCALE GENOMIC DNA]</scope>
    <source>
        <strain evidence="3">FGSC 2508 / P0657</strain>
    </source>
</reference>
<organism evidence="2 3">
    <name type="scientific">Neurospora tetrasperma (strain FGSC 2508 / ATCC MYA-4615 / P0657)</name>
    <dbReference type="NCBI Taxonomy" id="510951"/>
    <lineage>
        <taxon>Eukaryota</taxon>
        <taxon>Fungi</taxon>
        <taxon>Dikarya</taxon>
        <taxon>Ascomycota</taxon>
        <taxon>Pezizomycotina</taxon>
        <taxon>Sordariomycetes</taxon>
        <taxon>Sordariomycetidae</taxon>
        <taxon>Sordariales</taxon>
        <taxon>Sordariaceae</taxon>
        <taxon>Neurospora</taxon>
    </lineage>
</organism>
<dbReference type="KEGG" id="nte:NEUTE1DRAFT89002"/>
<protein>
    <submittedName>
        <fullName evidence="2">Uncharacterized protein</fullName>
    </submittedName>
</protein>
<sequence>MPPPRRGADLTLWDCFQIADQHRVGPFAHQYYSPNYVEEYDWNQFDPDYFSGPEFQSLPLEEQFCHFPRGIVENVDNYLDGRALNKMLAYMGESRDDRYVSWLVDHQREAWRVAKRFNLRLESRRSQLERELGEGEVERIRGAMQAARERKKVRERERREKKLREGRRELAMQRAEEQQKKLREEEEIRKQAKAKEMRVRRELVGDLNSGASTLRKQIATFAKGDESVTIGECEALIAQIGRFIRLFTRRLKAHVESQKGEVSWRVVWAAVGGVISVLELIYYDDVTEIQRNSYVDWRNLNVLFHVATSGAREEWGSLLRSLLFQTGINHIMQWVRTRDDIHERLRAVLVNMDRHGMSGAREMASEI</sequence>
<keyword evidence="3" id="KW-1185">Reference proteome</keyword>
<accession>F8MY39</accession>
<gene>
    <name evidence="2" type="ORF">NEUTE1DRAFT_89002</name>
</gene>
<evidence type="ECO:0000313" key="3">
    <source>
        <dbReference type="Proteomes" id="UP000008065"/>
    </source>
</evidence>
<keyword evidence="1" id="KW-0175">Coiled coil</keyword>